<protein>
    <recommendedName>
        <fullName evidence="2">DUF8035 domain-containing protein</fullName>
    </recommendedName>
</protein>
<dbReference type="RefSeq" id="XP_007832060.1">
    <property type="nucleotide sequence ID" value="XM_007833869.1"/>
</dbReference>
<evidence type="ECO:0000256" key="1">
    <source>
        <dbReference type="SAM" id="MobiDB-lite"/>
    </source>
</evidence>
<feature type="compositionally biased region" description="Basic and acidic residues" evidence="1">
    <location>
        <begin position="671"/>
        <end position="719"/>
    </location>
</feature>
<accession>W3XDC1</accession>
<proteinExistence type="predicted"/>
<feature type="domain" description="DUF8035" evidence="2">
    <location>
        <begin position="469"/>
        <end position="522"/>
    </location>
</feature>
<feature type="compositionally biased region" description="Basic and acidic residues" evidence="1">
    <location>
        <begin position="109"/>
        <end position="122"/>
    </location>
</feature>
<dbReference type="STRING" id="1229662.W3XDC1"/>
<evidence type="ECO:0000259" key="2">
    <source>
        <dbReference type="Pfam" id="PF26118"/>
    </source>
</evidence>
<feature type="compositionally biased region" description="Polar residues" evidence="1">
    <location>
        <begin position="566"/>
        <end position="576"/>
    </location>
</feature>
<reference evidence="4" key="1">
    <citation type="journal article" date="2015" name="BMC Genomics">
        <title>Genomic and transcriptomic analysis of the endophytic fungus Pestalotiopsis fici reveals its lifestyle and high potential for synthesis of natural products.</title>
        <authorList>
            <person name="Wang X."/>
            <person name="Zhang X."/>
            <person name="Liu L."/>
            <person name="Xiang M."/>
            <person name="Wang W."/>
            <person name="Sun X."/>
            <person name="Che Y."/>
            <person name="Guo L."/>
            <person name="Liu G."/>
            <person name="Guo L."/>
            <person name="Wang C."/>
            <person name="Yin W.B."/>
            <person name="Stadler M."/>
            <person name="Zhang X."/>
            <person name="Liu X."/>
        </authorList>
    </citation>
    <scope>NUCLEOTIDE SEQUENCE [LARGE SCALE GENOMIC DNA]</scope>
    <source>
        <strain evidence="4">W106-1 / CGMCC3.15140</strain>
    </source>
</reference>
<dbReference type="Proteomes" id="UP000030651">
    <property type="component" value="Unassembled WGS sequence"/>
</dbReference>
<name>W3XDC1_PESFW</name>
<evidence type="ECO:0000313" key="4">
    <source>
        <dbReference type="Proteomes" id="UP000030651"/>
    </source>
</evidence>
<gene>
    <name evidence="3" type="ORF">PFICI_05288</name>
</gene>
<keyword evidence="4" id="KW-1185">Reference proteome</keyword>
<feature type="compositionally biased region" description="Basic and acidic residues" evidence="1">
    <location>
        <begin position="729"/>
        <end position="761"/>
    </location>
</feature>
<dbReference type="eggNOG" id="ENOG502STQP">
    <property type="taxonomic scope" value="Eukaryota"/>
</dbReference>
<feature type="region of interest" description="Disordered" evidence="1">
    <location>
        <begin position="101"/>
        <end position="122"/>
    </location>
</feature>
<dbReference type="InParanoid" id="W3XDC1"/>
<feature type="compositionally biased region" description="Basic and acidic residues" evidence="1">
    <location>
        <begin position="599"/>
        <end position="613"/>
    </location>
</feature>
<feature type="region of interest" description="Disordered" evidence="1">
    <location>
        <begin position="520"/>
        <end position="768"/>
    </location>
</feature>
<dbReference type="EMBL" id="KI912111">
    <property type="protein sequence ID" value="ETS83412.1"/>
    <property type="molecule type" value="Genomic_DNA"/>
</dbReference>
<dbReference type="PANTHER" id="PTHR42081">
    <property type="entry name" value="ZINC FINGER PROTEIN DHHC DOMAIN CONTAINING PROTEIN"/>
    <property type="match status" value="1"/>
</dbReference>
<feature type="region of interest" description="Disordered" evidence="1">
    <location>
        <begin position="296"/>
        <end position="327"/>
    </location>
</feature>
<dbReference type="OrthoDB" id="5226662at2759"/>
<dbReference type="AlphaFoldDB" id="W3XDC1"/>
<evidence type="ECO:0000313" key="3">
    <source>
        <dbReference type="EMBL" id="ETS83412.1"/>
    </source>
</evidence>
<dbReference type="GeneID" id="19270301"/>
<dbReference type="OMA" id="NHVRFDP"/>
<dbReference type="KEGG" id="pfy:PFICI_05288"/>
<feature type="compositionally biased region" description="Polar residues" evidence="1">
    <location>
        <begin position="307"/>
        <end position="318"/>
    </location>
</feature>
<dbReference type="HOGENOM" id="CLU_013057_0_0_1"/>
<sequence length="794" mass="89960">MTTNNVPPAVTAVPAARIEDVDTFAIRLYRRARNAGADFVDVATVVRSVHTVLKHLKVEAEDPGSLLNSDQSPVYVRQLTPIVEDCEFTLKQLDTILEKYGATSSGSEGEDHRRPSDERHLGARERDMVALVRTKLENQKLNIDMFLDTVQLHNPSKSHHIVDTSNANLEPIKDQVDAIASRIIQRRDSSLGEGEDELWLQFRNELERAGYSKDVLRKHQDVLRAYIRQLDEQSVLSGGKTPTVRGFLEAYTPTNDAQRSTPYPLDARGGYSRKEMLPIVENEKFAPSVKTERSYPDHYLPYPSSLPKDTTNLSYDAQSSEDGDSMDNNMALVISTRDLMALDKRQADLAIAMDNMHLQLPPPGYPPNFAQDPALSASPQSRFLEAPPNGGLLTSPGLPAVDEYGLSPRFVPAYPPPPYGSSPPPLLHSNSISAPAIPGSTALLPGAHGQPQRYARLAPDSQGRDIPLDAQWTRVRRQLISPVVLNEAGVRYEARPDFVAILGVFTKEEISEFARRSAEVRKSRHRFHQRGTHDGKDRYHPDKYKNWDVEAQNKDADSHGRYRANSEFSASSTDLYDTSDEESEEDIPRHRTRGQQNSSEERADKYDYEEKGTKVYPFIVPSPEKEKENSHSPSATVMPKPILKNKNDDPHVRFDPEPKVLDSASPRSVPRHAERSERRHRAGSDRDRHAPRSYDDRNDRYRDKERDKQRERDRDDDSRRHHRHHEGSRRRDRDQDDYSRRHRRDDRDRYRDEGDRSDDRSIKKRVRSETLRAVGIGGAAASLLGVLAEAASGF</sequence>
<organism evidence="3 4">
    <name type="scientific">Pestalotiopsis fici (strain W106-1 / CGMCC3.15140)</name>
    <dbReference type="NCBI Taxonomy" id="1229662"/>
    <lineage>
        <taxon>Eukaryota</taxon>
        <taxon>Fungi</taxon>
        <taxon>Dikarya</taxon>
        <taxon>Ascomycota</taxon>
        <taxon>Pezizomycotina</taxon>
        <taxon>Sordariomycetes</taxon>
        <taxon>Xylariomycetidae</taxon>
        <taxon>Amphisphaeriales</taxon>
        <taxon>Sporocadaceae</taxon>
        <taxon>Pestalotiopsis</taxon>
    </lineage>
</organism>
<feature type="compositionally biased region" description="Basic and acidic residues" evidence="1">
    <location>
        <begin position="645"/>
        <end position="660"/>
    </location>
</feature>
<dbReference type="PANTHER" id="PTHR42081:SF2">
    <property type="entry name" value="NIPPED-B-LIKE PROTEIN B"/>
    <property type="match status" value="1"/>
</dbReference>
<feature type="compositionally biased region" description="Basic and acidic residues" evidence="1">
    <location>
        <begin position="531"/>
        <end position="560"/>
    </location>
</feature>
<dbReference type="Pfam" id="PF26118">
    <property type="entry name" value="DUF8035"/>
    <property type="match status" value="1"/>
</dbReference>
<dbReference type="InterPro" id="IPR058348">
    <property type="entry name" value="DUF8035"/>
</dbReference>